<proteinExistence type="inferred from homology"/>
<dbReference type="InterPro" id="IPR050481">
    <property type="entry name" value="UDP-glycosyltransf_plant"/>
</dbReference>
<dbReference type="InterPro" id="IPR035595">
    <property type="entry name" value="UDP_glycos_trans_CS"/>
</dbReference>
<keyword evidence="6" id="KW-1185">Reference proteome</keyword>
<protein>
    <recommendedName>
        <fullName evidence="4">Glycosyltransferase</fullName>
        <ecNumber evidence="4">2.4.1.-</ecNumber>
    </recommendedName>
</protein>
<dbReference type="GO" id="GO:0035251">
    <property type="term" value="F:UDP-glucosyltransferase activity"/>
    <property type="evidence" value="ECO:0007669"/>
    <property type="project" value="UniProtKB-ARBA"/>
</dbReference>
<dbReference type="Pfam" id="PF00201">
    <property type="entry name" value="UDPGT"/>
    <property type="match status" value="1"/>
</dbReference>
<organism evidence="5 6">
    <name type="scientific">Urochloa decumbens</name>
    <dbReference type="NCBI Taxonomy" id="240449"/>
    <lineage>
        <taxon>Eukaryota</taxon>
        <taxon>Viridiplantae</taxon>
        <taxon>Streptophyta</taxon>
        <taxon>Embryophyta</taxon>
        <taxon>Tracheophyta</taxon>
        <taxon>Spermatophyta</taxon>
        <taxon>Magnoliopsida</taxon>
        <taxon>Liliopsida</taxon>
        <taxon>Poales</taxon>
        <taxon>Poaceae</taxon>
        <taxon>PACMAD clade</taxon>
        <taxon>Panicoideae</taxon>
        <taxon>Panicodae</taxon>
        <taxon>Paniceae</taxon>
        <taxon>Melinidinae</taxon>
        <taxon>Urochloa</taxon>
    </lineage>
</organism>
<evidence type="ECO:0000256" key="1">
    <source>
        <dbReference type="ARBA" id="ARBA00009995"/>
    </source>
</evidence>
<keyword evidence="2 3" id="KW-0808">Transferase</keyword>
<dbReference type="PANTHER" id="PTHR48048">
    <property type="entry name" value="GLYCOSYLTRANSFERASE"/>
    <property type="match status" value="1"/>
</dbReference>
<evidence type="ECO:0000256" key="3">
    <source>
        <dbReference type="RuleBase" id="RU003718"/>
    </source>
</evidence>
<dbReference type="Gene3D" id="3.40.50.2000">
    <property type="entry name" value="Glycogen Phosphorylase B"/>
    <property type="match status" value="2"/>
</dbReference>
<dbReference type="Proteomes" id="UP001497457">
    <property type="component" value="Chromosome 10rd"/>
</dbReference>
<dbReference type="AlphaFoldDB" id="A0ABC8VPA7"/>
<dbReference type="EC" id="2.4.1.-" evidence="4"/>
<keyword evidence="3" id="KW-0328">Glycosyltransferase</keyword>
<evidence type="ECO:0000313" key="6">
    <source>
        <dbReference type="Proteomes" id="UP001497457"/>
    </source>
</evidence>
<gene>
    <name evidence="5" type="ORF">URODEC1_LOCUS5478</name>
</gene>
<comment type="similarity">
    <text evidence="1 3">Belongs to the UDP-glycosyltransferase family.</text>
</comment>
<reference evidence="6" key="1">
    <citation type="submission" date="2024-06" db="EMBL/GenBank/DDBJ databases">
        <authorList>
            <person name="Ryan C."/>
        </authorList>
    </citation>
    <scope>NUCLEOTIDE SEQUENCE [LARGE SCALE GENOMIC DNA]</scope>
</reference>
<dbReference type="PROSITE" id="PS00375">
    <property type="entry name" value="UDPGT"/>
    <property type="match status" value="1"/>
</dbReference>
<sequence>MRDTVVLHPGLGVGHLVPTLELARLFLRHGLAVTVLLVEPSGSGAPSAAARAAAANNNPSIHFHALSLPEEVEGDKGSPPPRECDQFAVLRRANAPLRDYLRSALPSVRALVLDMFCVDALDVAAGLGVPAYLFYTSGATSLAVSLHLPHAQAALGARSFGGIGDGDGAPLRFPGVPPFRPRELPRGALDRDNELYRKFLRAFQRIPESRGILVNTFEWLEATAVAALRDGACVPGRPTPPVYCVGPLVSGGDGDQVNNNNKRHACLEWLDAQPEKSVVFLCFGSMGSFPKRQLEEIATGLEKSGQRFLWVVRNPRRDDGASMLANDHQQPEPDLDELLPEGFLERTGGRGLVVKSWAPQAEVLRHGATGAFVTHCGWNSTLEGVTAGVPLLCWPLYAEQRVNKVFVVEEARLGVEMAGYGAETAVAAEEVESKVRWVMGSEEGRALRGRAEVAKERALEALEQGGTSHNDLLEFLRGFDGGASH</sequence>
<dbReference type="FunFam" id="3.40.50.2000:FF:000020">
    <property type="entry name" value="Glycosyltransferase"/>
    <property type="match status" value="1"/>
</dbReference>
<dbReference type="SUPFAM" id="SSF53756">
    <property type="entry name" value="UDP-Glycosyltransferase/glycogen phosphorylase"/>
    <property type="match status" value="1"/>
</dbReference>
<dbReference type="EMBL" id="OZ075120">
    <property type="protein sequence ID" value="CAL4894531.1"/>
    <property type="molecule type" value="Genomic_DNA"/>
</dbReference>
<evidence type="ECO:0000256" key="2">
    <source>
        <dbReference type="ARBA" id="ARBA00022679"/>
    </source>
</evidence>
<dbReference type="InterPro" id="IPR002213">
    <property type="entry name" value="UDP_glucos_trans"/>
</dbReference>
<accession>A0ABC8VPA7</accession>
<name>A0ABC8VPA7_9POAL</name>
<evidence type="ECO:0000256" key="4">
    <source>
        <dbReference type="RuleBase" id="RU362057"/>
    </source>
</evidence>
<dbReference type="CDD" id="cd03784">
    <property type="entry name" value="GT1_Gtf-like"/>
    <property type="match status" value="1"/>
</dbReference>
<evidence type="ECO:0000313" key="5">
    <source>
        <dbReference type="EMBL" id="CAL4894531.1"/>
    </source>
</evidence>
<reference evidence="5 6" key="2">
    <citation type="submission" date="2024-10" db="EMBL/GenBank/DDBJ databases">
        <authorList>
            <person name="Ryan C."/>
        </authorList>
    </citation>
    <scope>NUCLEOTIDE SEQUENCE [LARGE SCALE GENOMIC DNA]</scope>
</reference>
<dbReference type="PANTHER" id="PTHR48048:SF75">
    <property type="entry name" value="GLYCOSYLTRANSFERASE"/>
    <property type="match status" value="1"/>
</dbReference>